<dbReference type="AlphaFoldDB" id="A0AAW0BQ11"/>
<proteinExistence type="predicted"/>
<dbReference type="EMBL" id="JAWWNJ010000028">
    <property type="protein sequence ID" value="KAK7028749.1"/>
    <property type="molecule type" value="Genomic_DNA"/>
</dbReference>
<keyword evidence="2" id="KW-1185">Reference proteome</keyword>
<dbReference type="InterPro" id="IPR032675">
    <property type="entry name" value="LRR_dom_sf"/>
</dbReference>
<reference evidence="1 2" key="1">
    <citation type="journal article" date="2024" name="J Genomics">
        <title>Draft genome sequencing and assembly of Favolaschia claudopus CIRM-BRFM 2984 isolated from oak limbs.</title>
        <authorList>
            <person name="Navarro D."/>
            <person name="Drula E."/>
            <person name="Chaduli D."/>
            <person name="Cazenave R."/>
            <person name="Ahrendt S."/>
            <person name="Wang J."/>
            <person name="Lipzen A."/>
            <person name="Daum C."/>
            <person name="Barry K."/>
            <person name="Grigoriev I.V."/>
            <person name="Favel A."/>
            <person name="Rosso M.N."/>
            <person name="Martin F."/>
        </authorList>
    </citation>
    <scope>NUCLEOTIDE SEQUENCE [LARGE SCALE GENOMIC DNA]</scope>
    <source>
        <strain evidence="1 2">CIRM-BRFM 2984</strain>
    </source>
</reference>
<dbReference type="SUPFAM" id="SSF52047">
    <property type="entry name" value="RNI-like"/>
    <property type="match status" value="1"/>
</dbReference>
<sequence>MFFGGSLSCLFRAPHITNTRFPDKEEIVWRFHSSLVSSPHLVGLVRELDLGFSFMIPATIKTLCELSFTQLECLTLGMPGRVPKEERSIQSLFSAPSLRRLEFSMLSFISDCQYLLKHFSPAIQHLDMHFNLSTTSIHPPADPRVPPLISLRLWVNSFSEPAQLDPVLSHFNLSELKAICIDTSSDVTFPWNKISLDMIQILDISIMSESTTFGDPGRFANLRFLRIRIDPEGGRPSTAVSILQMATRCPVMRTIVVSLFAYQVNHADPEDYAELDSILASLPSHIIVELELEDDEDDDDHYYFIGTALQHEFDSFPQLRITARWRDETCNLSESDVTIHDFDFSNSLFYSVNARHALAGFKRFRNSLPGWDERAVEP</sequence>
<protein>
    <recommendedName>
        <fullName evidence="3">F-box domain-containing protein</fullName>
    </recommendedName>
</protein>
<gene>
    <name evidence="1" type="ORF">R3P38DRAFT_2776431</name>
</gene>
<accession>A0AAW0BQ11</accession>
<comment type="caution">
    <text evidence="1">The sequence shown here is derived from an EMBL/GenBank/DDBJ whole genome shotgun (WGS) entry which is preliminary data.</text>
</comment>
<evidence type="ECO:0000313" key="1">
    <source>
        <dbReference type="EMBL" id="KAK7028749.1"/>
    </source>
</evidence>
<organism evidence="1 2">
    <name type="scientific">Favolaschia claudopus</name>
    <dbReference type="NCBI Taxonomy" id="2862362"/>
    <lineage>
        <taxon>Eukaryota</taxon>
        <taxon>Fungi</taxon>
        <taxon>Dikarya</taxon>
        <taxon>Basidiomycota</taxon>
        <taxon>Agaricomycotina</taxon>
        <taxon>Agaricomycetes</taxon>
        <taxon>Agaricomycetidae</taxon>
        <taxon>Agaricales</taxon>
        <taxon>Marasmiineae</taxon>
        <taxon>Mycenaceae</taxon>
        <taxon>Favolaschia</taxon>
    </lineage>
</organism>
<evidence type="ECO:0000313" key="2">
    <source>
        <dbReference type="Proteomes" id="UP001362999"/>
    </source>
</evidence>
<name>A0AAW0BQ11_9AGAR</name>
<evidence type="ECO:0008006" key="3">
    <source>
        <dbReference type="Google" id="ProtNLM"/>
    </source>
</evidence>
<dbReference type="Proteomes" id="UP001362999">
    <property type="component" value="Unassembled WGS sequence"/>
</dbReference>
<dbReference type="Gene3D" id="3.80.10.10">
    <property type="entry name" value="Ribonuclease Inhibitor"/>
    <property type="match status" value="1"/>
</dbReference>